<gene>
    <name evidence="2" type="ORF">L484_012839</name>
</gene>
<accession>W9R2R3</accession>
<evidence type="ECO:0000313" key="2">
    <source>
        <dbReference type="EMBL" id="EXB54739.1"/>
    </source>
</evidence>
<organism evidence="2 3">
    <name type="scientific">Morus notabilis</name>
    <dbReference type="NCBI Taxonomy" id="981085"/>
    <lineage>
        <taxon>Eukaryota</taxon>
        <taxon>Viridiplantae</taxon>
        <taxon>Streptophyta</taxon>
        <taxon>Embryophyta</taxon>
        <taxon>Tracheophyta</taxon>
        <taxon>Spermatophyta</taxon>
        <taxon>Magnoliopsida</taxon>
        <taxon>eudicotyledons</taxon>
        <taxon>Gunneridae</taxon>
        <taxon>Pentapetalae</taxon>
        <taxon>rosids</taxon>
        <taxon>fabids</taxon>
        <taxon>Rosales</taxon>
        <taxon>Moraceae</taxon>
        <taxon>Moreae</taxon>
        <taxon>Morus</taxon>
    </lineage>
</organism>
<feature type="region of interest" description="Disordered" evidence="1">
    <location>
        <begin position="1"/>
        <end position="24"/>
    </location>
</feature>
<dbReference type="AlphaFoldDB" id="W9R2R3"/>
<sequence length="76" mass="8532">MIGNRSMEKERGRGRERREISSSEGRELGGAIEAIDLLLWVSNCLVMGEDAAVRDLAEKKREGAEEVGLRESSFFF</sequence>
<evidence type="ECO:0000313" key="3">
    <source>
        <dbReference type="Proteomes" id="UP000030645"/>
    </source>
</evidence>
<protein>
    <submittedName>
        <fullName evidence="2">Uncharacterized protein</fullName>
    </submittedName>
</protein>
<dbReference type="EMBL" id="KE344207">
    <property type="protein sequence ID" value="EXB54739.1"/>
    <property type="molecule type" value="Genomic_DNA"/>
</dbReference>
<name>W9R2R3_9ROSA</name>
<evidence type="ECO:0000256" key="1">
    <source>
        <dbReference type="SAM" id="MobiDB-lite"/>
    </source>
</evidence>
<dbReference type="Proteomes" id="UP000030645">
    <property type="component" value="Unassembled WGS sequence"/>
</dbReference>
<proteinExistence type="predicted"/>
<reference evidence="3" key="1">
    <citation type="submission" date="2013-01" db="EMBL/GenBank/DDBJ databases">
        <title>Draft Genome Sequence of a Mulberry Tree, Morus notabilis C.K. Schneid.</title>
        <authorList>
            <person name="He N."/>
            <person name="Zhao S."/>
        </authorList>
    </citation>
    <scope>NUCLEOTIDE SEQUENCE</scope>
</reference>
<keyword evidence="3" id="KW-1185">Reference proteome</keyword>